<keyword evidence="2 6" id="KW-0378">Hydrolase</keyword>
<evidence type="ECO:0000256" key="3">
    <source>
        <dbReference type="ARBA" id="ARBA00023157"/>
    </source>
</evidence>
<organism evidence="8 9">
    <name type="scientific">Cymbomonas tetramitiformis</name>
    <dbReference type="NCBI Taxonomy" id="36881"/>
    <lineage>
        <taxon>Eukaryota</taxon>
        <taxon>Viridiplantae</taxon>
        <taxon>Chlorophyta</taxon>
        <taxon>Pyramimonadophyceae</taxon>
        <taxon>Pyramimonadales</taxon>
        <taxon>Pyramimonadaceae</taxon>
        <taxon>Cymbomonas</taxon>
    </lineage>
</organism>
<comment type="similarity">
    <text evidence="1 6">Belongs to the glycosyl hydrolase 28 family.</text>
</comment>
<dbReference type="InterPro" id="IPR011050">
    <property type="entry name" value="Pectin_lyase_fold/virulence"/>
</dbReference>
<dbReference type="Gene3D" id="2.160.20.10">
    <property type="entry name" value="Single-stranded right-handed beta-helix, Pectin lyase-like"/>
    <property type="match status" value="1"/>
</dbReference>
<dbReference type="InterPro" id="IPR000743">
    <property type="entry name" value="Glyco_hydro_28"/>
</dbReference>
<dbReference type="EMBL" id="LGRX02017351">
    <property type="protein sequence ID" value="KAK3260881.1"/>
    <property type="molecule type" value="Genomic_DNA"/>
</dbReference>
<evidence type="ECO:0000256" key="5">
    <source>
        <dbReference type="ARBA" id="ARBA00023295"/>
    </source>
</evidence>
<evidence type="ECO:0000256" key="1">
    <source>
        <dbReference type="ARBA" id="ARBA00008834"/>
    </source>
</evidence>
<keyword evidence="4" id="KW-0325">Glycoprotein</keyword>
<evidence type="ECO:0000313" key="9">
    <source>
        <dbReference type="Proteomes" id="UP001190700"/>
    </source>
</evidence>
<accession>A0AAE0KU70</accession>
<evidence type="ECO:0000313" key="8">
    <source>
        <dbReference type="EMBL" id="KAK3260881.1"/>
    </source>
</evidence>
<dbReference type="Proteomes" id="UP001190700">
    <property type="component" value="Unassembled WGS sequence"/>
</dbReference>
<proteinExistence type="inferred from homology"/>
<keyword evidence="3" id="KW-1015">Disulfide bond</keyword>
<name>A0AAE0KU70_9CHLO</name>
<evidence type="ECO:0000256" key="4">
    <source>
        <dbReference type="ARBA" id="ARBA00023180"/>
    </source>
</evidence>
<feature type="chain" id="PRO_5041993481" description="Pectate lyase superfamily protein domain-containing protein" evidence="7">
    <location>
        <begin position="26"/>
        <end position="293"/>
    </location>
</feature>
<dbReference type="PANTHER" id="PTHR31736:SF19">
    <property type="entry name" value="PECTIN LYASE SUPERFAMILY PROTEIN-RELATED"/>
    <property type="match status" value="1"/>
</dbReference>
<evidence type="ECO:0000256" key="2">
    <source>
        <dbReference type="ARBA" id="ARBA00022801"/>
    </source>
</evidence>
<protein>
    <recommendedName>
        <fullName evidence="10">Pectate lyase superfamily protein domain-containing protein</fullName>
    </recommendedName>
</protein>
<dbReference type="InterPro" id="IPR012334">
    <property type="entry name" value="Pectin_lyas_fold"/>
</dbReference>
<dbReference type="GO" id="GO:0005975">
    <property type="term" value="P:carbohydrate metabolic process"/>
    <property type="evidence" value="ECO:0007669"/>
    <property type="project" value="InterPro"/>
</dbReference>
<evidence type="ECO:0000256" key="7">
    <source>
        <dbReference type="SAM" id="SignalP"/>
    </source>
</evidence>
<feature type="signal peptide" evidence="7">
    <location>
        <begin position="1"/>
        <end position="25"/>
    </location>
</feature>
<keyword evidence="5 6" id="KW-0326">Glycosidase</keyword>
<gene>
    <name evidence="8" type="ORF">CYMTET_30187</name>
</gene>
<dbReference type="GO" id="GO:0046576">
    <property type="term" value="F:rhamnogalacturonan alpha-L-rhamnopyranosyl-(1-&gt;4)-alpha-D-galactopyranosyluronide lyase activity"/>
    <property type="evidence" value="ECO:0007669"/>
    <property type="project" value="UniProtKB-ARBA"/>
</dbReference>
<keyword evidence="7" id="KW-0732">Signal</keyword>
<comment type="caution">
    <text evidence="8">The sequence shown here is derived from an EMBL/GenBank/DDBJ whole genome shotgun (WGS) entry which is preliminary data.</text>
</comment>
<dbReference type="PANTHER" id="PTHR31736">
    <property type="match status" value="1"/>
</dbReference>
<dbReference type="SUPFAM" id="SSF51126">
    <property type="entry name" value="Pectin lyase-like"/>
    <property type="match status" value="1"/>
</dbReference>
<evidence type="ECO:0008006" key="10">
    <source>
        <dbReference type="Google" id="ProtNLM"/>
    </source>
</evidence>
<keyword evidence="9" id="KW-1185">Reference proteome</keyword>
<evidence type="ECO:0000256" key="6">
    <source>
        <dbReference type="RuleBase" id="RU361169"/>
    </source>
</evidence>
<dbReference type="GO" id="GO:0004650">
    <property type="term" value="F:polygalacturonase activity"/>
    <property type="evidence" value="ECO:0007669"/>
    <property type="project" value="InterPro"/>
</dbReference>
<sequence length="293" mass="32053">MPRRRLLRFALVALLVTFLQGVAVGGEDTMKAEIVSQYKAVLNSTSGCFCGLPPPCQSPKEFTNIMHHGAVGDGVNNDSAALLAAVEVASRPSGRVLLPANKTFLIWPVFLARPDLSICLQGTWLAPRMADYPALACPSADSTCVSETNRTPEEQRMQQAYITISTKHFILAGNGTIEGQGTDWWDLRRAEPSIFAPILLKLLRCRFCKVLGLTLRNSPFYHCSVVDSRHVALKALDIYAPESSRNTDGIGLFRSQVGPEVSTHTKGLYAFLCKTSAASKTRVPPNPRAQPRR</sequence>
<dbReference type="Pfam" id="PF00295">
    <property type="entry name" value="Glyco_hydro_28"/>
    <property type="match status" value="1"/>
</dbReference>
<reference evidence="8 9" key="1">
    <citation type="journal article" date="2015" name="Genome Biol. Evol.">
        <title>Comparative Genomics of a Bacterivorous Green Alga Reveals Evolutionary Causalities and Consequences of Phago-Mixotrophic Mode of Nutrition.</title>
        <authorList>
            <person name="Burns J.A."/>
            <person name="Paasch A."/>
            <person name="Narechania A."/>
            <person name="Kim E."/>
        </authorList>
    </citation>
    <scope>NUCLEOTIDE SEQUENCE [LARGE SCALE GENOMIC DNA]</scope>
    <source>
        <strain evidence="8 9">PLY_AMNH</strain>
    </source>
</reference>
<dbReference type="AlphaFoldDB" id="A0AAE0KU70"/>